<dbReference type="GO" id="GO:0008270">
    <property type="term" value="F:zinc ion binding"/>
    <property type="evidence" value="ECO:0007669"/>
    <property type="project" value="UniProtKB-UniRule"/>
</dbReference>
<dbReference type="GO" id="GO:0005886">
    <property type="term" value="C:plasma membrane"/>
    <property type="evidence" value="ECO:0007669"/>
    <property type="project" value="UniProtKB-SubCell"/>
</dbReference>
<feature type="domain" description="Peptidase M48" evidence="13">
    <location>
        <begin position="64"/>
        <end position="281"/>
    </location>
</feature>
<evidence type="ECO:0000313" key="14">
    <source>
        <dbReference type="EMBL" id="HHJ64283.1"/>
    </source>
</evidence>
<dbReference type="AlphaFoldDB" id="A0A7C5L9J6"/>
<evidence type="ECO:0000256" key="9">
    <source>
        <dbReference type="ARBA" id="ARBA00022989"/>
    </source>
</evidence>
<keyword evidence="3 12" id="KW-1003">Cell membrane</keyword>
<comment type="caution">
    <text evidence="14">The sequence shown here is derived from an EMBL/GenBank/DDBJ whole genome shotgun (WGS) entry which is preliminary data.</text>
</comment>
<evidence type="ECO:0000259" key="13">
    <source>
        <dbReference type="Pfam" id="PF01435"/>
    </source>
</evidence>
<comment type="similarity">
    <text evidence="2 12">Belongs to the peptidase M48B family.</text>
</comment>
<keyword evidence="10 12" id="KW-0482">Metalloprotease</keyword>
<keyword evidence="5 12" id="KW-0812">Transmembrane</keyword>
<evidence type="ECO:0000256" key="1">
    <source>
        <dbReference type="ARBA" id="ARBA00004651"/>
    </source>
</evidence>
<evidence type="ECO:0000256" key="4">
    <source>
        <dbReference type="ARBA" id="ARBA00022670"/>
    </source>
</evidence>
<keyword evidence="11 12" id="KW-0472">Membrane</keyword>
<dbReference type="Proteomes" id="UP000885792">
    <property type="component" value="Unassembled WGS sequence"/>
</dbReference>
<evidence type="ECO:0000256" key="5">
    <source>
        <dbReference type="ARBA" id="ARBA00022692"/>
    </source>
</evidence>
<comment type="subcellular location">
    <subcellularLocation>
        <location evidence="1 12">Cell membrane</location>
        <topology evidence="1 12">Multi-pass membrane protein</topology>
    </subcellularLocation>
</comment>
<dbReference type="InterPro" id="IPR050083">
    <property type="entry name" value="HtpX_protease"/>
</dbReference>
<evidence type="ECO:0000256" key="12">
    <source>
        <dbReference type="HAMAP-Rule" id="MF_00188"/>
    </source>
</evidence>
<feature type="active site" evidence="12">
    <location>
        <position position="132"/>
    </location>
</feature>
<dbReference type="PANTHER" id="PTHR43221:SF1">
    <property type="entry name" value="PROTEASE HTPX"/>
    <property type="match status" value="1"/>
</dbReference>
<gene>
    <name evidence="12 14" type="primary">htpX</name>
    <name evidence="14" type="ORF">ENJ61_05175</name>
</gene>
<dbReference type="CDD" id="cd07336">
    <property type="entry name" value="M48B_HtpX_like"/>
    <property type="match status" value="1"/>
</dbReference>
<accession>A0A7C5L9J6</accession>
<keyword evidence="4 12" id="KW-0645">Protease</keyword>
<keyword evidence="8 12" id="KW-0862">Zinc</keyword>
<keyword evidence="6 12" id="KW-0479">Metal-binding</keyword>
<dbReference type="InterPro" id="IPR001915">
    <property type="entry name" value="Peptidase_M48"/>
</dbReference>
<evidence type="ECO:0000256" key="3">
    <source>
        <dbReference type="ARBA" id="ARBA00022475"/>
    </source>
</evidence>
<dbReference type="PANTHER" id="PTHR43221">
    <property type="entry name" value="PROTEASE HTPX"/>
    <property type="match status" value="1"/>
</dbReference>
<dbReference type="Pfam" id="PF01435">
    <property type="entry name" value="Peptidase_M48"/>
    <property type="match status" value="1"/>
</dbReference>
<evidence type="ECO:0000256" key="8">
    <source>
        <dbReference type="ARBA" id="ARBA00022833"/>
    </source>
</evidence>
<dbReference type="Gene3D" id="3.30.2010.10">
    <property type="entry name" value="Metalloproteases ('zincins'), catalytic domain"/>
    <property type="match status" value="1"/>
</dbReference>
<evidence type="ECO:0000256" key="11">
    <source>
        <dbReference type="ARBA" id="ARBA00023136"/>
    </source>
</evidence>
<proteinExistence type="inferred from homology"/>
<feature type="transmembrane region" description="Helical" evidence="12">
    <location>
        <begin position="182"/>
        <end position="203"/>
    </location>
</feature>
<dbReference type="GO" id="GO:0004222">
    <property type="term" value="F:metalloendopeptidase activity"/>
    <property type="evidence" value="ECO:0007669"/>
    <property type="project" value="UniProtKB-UniRule"/>
</dbReference>
<dbReference type="EMBL" id="DRNB01000186">
    <property type="protein sequence ID" value="HHJ64283.1"/>
    <property type="molecule type" value="Genomic_DNA"/>
</dbReference>
<protein>
    <recommendedName>
        <fullName evidence="12">Protease HtpX homolog</fullName>
        <ecNumber evidence="12">3.4.24.-</ecNumber>
    </recommendedName>
</protein>
<evidence type="ECO:0000256" key="2">
    <source>
        <dbReference type="ARBA" id="ARBA00009779"/>
    </source>
</evidence>
<feature type="transmembrane region" description="Helical" evidence="12">
    <location>
        <begin position="32"/>
        <end position="49"/>
    </location>
</feature>
<dbReference type="EC" id="3.4.24.-" evidence="12"/>
<reference evidence="14" key="1">
    <citation type="journal article" date="2020" name="mSystems">
        <title>Genome- and Community-Level Interaction Insights into Carbon Utilization and Element Cycling Functions of Hydrothermarchaeota in Hydrothermal Sediment.</title>
        <authorList>
            <person name="Zhou Z."/>
            <person name="Liu Y."/>
            <person name="Xu W."/>
            <person name="Pan J."/>
            <person name="Luo Z.H."/>
            <person name="Li M."/>
        </authorList>
    </citation>
    <scope>NUCLEOTIDE SEQUENCE [LARGE SCALE GENOMIC DNA]</scope>
    <source>
        <strain evidence="14">HyVt-501</strain>
    </source>
</reference>
<evidence type="ECO:0000256" key="10">
    <source>
        <dbReference type="ARBA" id="ARBA00023049"/>
    </source>
</evidence>
<feature type="binding site" evidence="12">
    <location>
        <position position="131"/>
    </location>
    <ligand>
        <name>Zn(2+)</name>
        <dbReference type="ChEBI" id="CHEBI:29105"/>
        <note>catalytic</note>
    </ligand>
</feature>
<evidence type="ECO:0000256" key="7">
    <source>
        <dbReference type="ARBA" id="ARBA00022801"/>
    </source>
</evidence>
<dbReference type="HAMAP" id="MF_00188">
    <property type="entry name" value="Pept_M48_protease_HtpX"/>
    <property type="match status" value="1"/>
</dbReference>
<dbReference type="GO" id="GO:0006508">
    <property type="term" value="P:proteolysis"/>
    <property type="evidence" value="ECO:0007669"/>
    <property type="project" value="UniProtKB-KW"/>
</dbReference>
<evidence type="ECO:0000256" key="6">
    <source>
        <dbReference type="ARBA" id="ARBA00022723"/>
    </source>
</evidence>
<keyword evidence="9 12" id="KW-1133">Transmembrane helix</keyword>
<comment type="cofactor">
    <cofactor evidence="12">
        <name>Zn(2+)</name>
        <dbReference type="ChEBI" id="CHEBI:29105"/>
    </cofactor>
    <text evidence="12">Binds 1 zinc ion per subunit.</text>
</comment>
<dbReference type="InterPro" id="IPR022919">
    <property type="entry name" value="Pept_M48_protease_HtpX"/>
</dbReference>
<sequence length="289" mass="31680">MGYMIRTALLLGLLTGVLLFLGNAIAGQTGMIIAFIIAAVMNFLSYWFSDKIVLSMYRAKEISPQEAPKLHAMVEELARRAEIPKPPIYLVPMDQPNAFATGRGPGHAAVAVTRGILEILDEDELRGVLAHELAHVKNRDVLIASIAATIAGAISMIVNWLQWALIFGWGRDEENNNNPLSLVGSILLIIITPIIAAIIQMAISRSREYLADETGARICGCPLALARALEKIHNYAMQVPARVNEGTAHLFIENPLKGEGIWELFSTHPSTEKRIARLVEMARRMGQGV</sequence>
<organism evidence="14">
    <name type="scientific">Aquifex aeolicus</name>
    <dbReference type="NCBI Taxonomy" id="63363"/>
    <lineage>
        <taxon>Bacteria</taxon>
        <taxon>Pseudomonadati</taxon>
        <taxon>Aquificota</taxon>
        <taxon>Aquificia</taxon>
        <taxon>Aquificales</taxon>
        <taxon>Aquificaceae</taxon>
        <taxon>Aquifex</taxon>
    </lineage>
</organism>
<dbReference type="NCBIfam" id="NF002826">
    <property type="entry name" value="PRK03001.1"/>
    <property type="match status" value="1"/>
</dbReference>
<name>A0A7C5L9J6_AQUAO</name>
<feature type="binding site" evidence="12">
    <location>
        <position position="135"/>
    </location>
    <ligand>
        <name>Zn(2+)</name>
        <dbReference type="ChEBI" id="CHEBI:29105"/>
        <note>catalytic</note>
    </ligand>
</feature>
<feature type="transmembrane region" description="Helical" evidence="12">
    <location>
        <begin position="141"/>
        <end position="162"/>
    </location>
</feature>
<feature type="binding site" evidence="12">
    <location>
        <position position="208"/>
    </location>
    <ligand>
        <name>Zn(2+)</name>
        <dbReference type="ChEBI" id="CHEBI:29105"/>
        <note>catalytic</note>
    </ligand>
</feature>
<keyword evidence="7 12" id="KW-0378">Hydrolase</keyword>